<evidence type="ECO:0000256" key="4">
    <source>
        <dbReference type="ARBA" id="ARBA00022692"/>
    </source>
</evidence>
<evidence type="ECO:0000256" key="9">
    <source>
        <dbReference type="SAM" id="Phobius"/>
    </source>
</evidence>
<keyword evidence="6 9" id="KW-0472">Membrane</keyword>
<dbReference type="HOGENOM" id="CLU_591506_0_0_0"/>
<keyword evidence="3" id="KW-0808">Transferase</keyword>
<keyword evidence="2" id="KW-1003">Cell membrane</keyword>
<feature type="transmembrane region" description="Helical" evidence="9">
    <location>
        <begin position="26"/>
        <end position="45"/>
    </location>
</feature>
<keyword evidence="4 9" id="KW-0812">Transmembrane</keyword>
<feature type="transmembrane region" description="Helical" evidence="9">
    <location>
        <begin position="199"/>
        <end position="223"/>
    </location>
</feature>
<feature type="transmembrane region" description="Helical" evidence="9">
    <location>
        <begin position="350"/>
        <end position="368"/>
    </location>
</feature>
<evidence type="ECO:0000256" key="3">
    <source>
        <dbReference type="ARBA" id="ARBA00022679"/>
    </source>
</evidence>
<dbReference type="Proteomes" id="UP000010798">
    <property type="component" value="Chromosome"/>
</dbReference>
<feature type="transmembrane region" description="Helical" evidence="9">
    <location>
        <begin position="229"/>
        <end position="252"/>
    </location>
</feature>
<feature type="transmembrane region" description="Helical" evidence="9">
    <location>
        <begin position="311"/>
        <end position="330"/>
    </location>
</feature>
<dbReference type="GO" id="GO:0016758">
    <property type="term" value="F:hexosyltransferase activity"/>
    <property type="evidence" value="ECO:0007669"/>
    <property type="project" value="InterPro"/>
</dbReference>
<reference evidence="10 11" key="1">
    <citation type="submission" date="2012-02" db="EMBL/GenBank/DDBJ databases">
        <title>Complete sequence of chromosome of Singulisphaera acidiphila DSM 18658.</title>
        <authorList>
            <consortium name="US DOE Joint Genome Institute (JGI-PGF)"/>
            <person name="Lucas S."/>
            <person name="Copeland A."/>
            <person name="Lapidus A."/>
            <person name="Glavina del Rio T."/>
            <person name="Dalin E."/>
            <person name="Tice H."/>
            <person name="Bruce D."/>
            <person name="Goodwin L."/>
            <person name="Pitluck S."/>
            <person name="Peters L."/>
            <person name="Ovchinnikova G."/>
            <person name="Chertkov O."/>
            <person name="Kyrpides N."/>
            <person name="Mavromatis K."/>
            <person name="Ivanova N."/>
            <person name="Brettin T."/>
            <person name="Detter J.C."/>
            <person name="Han C."/>
            <person name="Larimer F."/>
            <person name="Land M."/>
            <person name="Hauser L."/>
            <person name="Markowitz V."/>
            <person name="Cheng J.-F."/>
            <person name="Hugenholtz P."/>
            <person name="Woyke T."/>
            <person name="Wu D."/>
            <person name="Tindall B."/>
            <person name="Pomrenke H."/>
            <person name="Brambilla E."/>
            <person name="Klenk H.-P."/>
            <person name="Eisen J.A."/>
        </authorList>
    </citation>
    <scope>NUCLEOTIDE SEQUENCE [LARGE SCALE GENOMIC DNA]</scope>
    <source>
        <strain evidence="11">ATCC BAA-1392 / DSM 18658 / VKM B-2454 / MOB10</strain>
    </source>
</reference>
<organism evidence="10 11">
    <name type="scientific">Singulisphaera acidiphila (strain ATCC BAA-1392 / DSM 18658 / VKM B-2454 / MOB10)</name>
    <dbReference type="NCBI Taxonomy" id="886293"/>
    <lineage>
        <taxon>Bacteria</taxon>
        <taxon>Pseudomonadati</taxon>
        <taxon>Planctomycetota</taxon>
        <taxon>Planctomycetia</taxon>
        <taxon>Isosphaerales</taxon>
        <taxon>Isosphaeraceae</taxon>
        <taxon>Singulisphaera</taxon>
    </lineage>
</organism>
<gene>
    <name evidence="10" type="ordered locus">Sinac_3218</name>
</gene>
<dbReference type="GO" id="GO:0005886">
    <property type="term" value="C:plasma membrane"/>
    <property type="evidence" value="ECO:0007669"/>
    <property type="project" value="UniProtKB-SubCell"/>
</dbReference>
<dbReference type="KEGG" id="saci:Sinac_3218"/>
<evidence type="ECO:0000256" key="2">
    <source>
        <dbReference type="ARBA" id="ARBA00022475"/>
    </source>
</evidence>
<keyword evidence="11" id="KW-1185">Reference proteome</keyword>
<keyword evidence="5 9" id="KW-1133">Transmembrane helix</keyword>
<comment type="subcellular location">
    <subcellularLocation>
        <location evidence="1">Cell membrane</location>
        <topology evidence="1">Multi-pass membrane protein</topology>
    </subcellularLocation>
</comment>
<proteinExistence type="inferred from homology"/>
<dbReference type="Pfam" id="PF09594">
    <property type="entry name" value="GT87"/>
    <property type="match status" value="1"/>
</dbReference>
<feature type="transmembrane region" description="Helical" evidence="9">
    <location>
        <begin position="175"/>
        <end position="192"/>
    </location>
</feature>
<name>L0DFQ6_SINAD</name>
<evidence type="ECO:0000256" key="1">
    <source>
        <dbReference type="ARBA" id="ARBA00004651"/>
    </source>
</evidence>
<evidence type="ECO:0000313" key="11">
    <source>
        <dbReference type="Proteomes" id="UP000010798"/>
    </source>
</evidence>
<dbReference type="AlphaFoldDB" id="L0DFQ6"/>
<accession>L0DFQ6</accession>
<evidence type="ECO:0000313" key="10">
    <source>
        <dbReference type="EMBL" id="AGA27491.1"/>
    </source>
</evidence>
<evidence type="ECO:0000256" key="5">
    <source>
        <dbReference type="ARBA" id="ARBA00022989"/>
    </source>
</evidence>
<evidence type="ECO:0000256" key="6">
    <source>
        <dbReference type="ARBA" id="ARBA00023136"/>
    </source>
</evidence>
<feature type="transmembrane region" description="Helical" evidence="9">
    <location>
        <begin position="411"/>
        <end position="432"/>
    </location>
</feature>
<sequence length="453" mass="48184">MSDLPSVPDPTSGPNTPSEPRVDASIPLVSCFGSVFVLLALAHVVTTLGTVGPAQVYRKDLLQDYLAARAVLKGEDPYQPMKALRAKYVGRTDGILAFPHPTPHPPPALLLTLPLGLTTYPVGAAVWLASEYLLLGLCSILVARYVWGAQKTRVPLAFIVLALATRPVLDDLVLGQFSVVLLALLTGAYLALRGGRRMLGGLLLGAAVSLKFLGWPLILFYAWKRQGKVILSAALAFLALNAASAVVMPGAIAKYYREIAPRAGGDYAASDLNISVWTLGQRIFGGLYSQATTNAVTAPPLIDRPELASRAGGVMALATFLIFLVAAVKLQDENDGFLVMLSVSTVLNPIAWEIYLTLLLLPLAVIGHRLAQRSWPPRPSLAFAGLVGMLIALKIPHHLALGNGDSSDVSALRALLTIIPLLWPLTTAWAVARMARSRPDSSQFTASSVDLAG</sequence>
<comment type="similarity">
    <text evidence="7">Belongs to the glycosyltransferase 87 family.</text>
</comment>
<protein>
    <submittedName>
        <fullName evidence="10">Uncharacterized protein</fullName>
    </submittedName>
</protein>
<dbReference type="InterPro" id="IPR018584">
    <property type="entry name" value="GT87"/>
</dbReference>
<feature type="transmembrane region" description="Helical" evidence="9">
    <location>
        <begin position="380"/>
        <end position="399"/>
    </location>
</feature>
<feature type="region of interest" description="Disordered" evidence="8">
    <location>
        <begin position="1"/>
        <end position="20"/>
    </location>
</feature>
<feature type="transmembrane region" description="Helical" evidence="9">
    <location>
        <begin position="124"/>
        <end position="147"/>
    </location>
</feature>
<evidence type="ECO:0000256" key="8">
    <source>
        <dbReference type="SAM" id="MobiDB-lite"/>
    </source>
</evidence>
<evidence type="ECO:0000256" key="7">
    <source>
        <dbReference type="ARBA" id="ARBA00024033"/>
    </source>
</evidence>
<dbReference type="EMBL" id="CP003364">
    <property type="protein sequence ID" value="AGA27491.1"/>
    <property type="molecule type" value="Genomic_DNA"/>
</dbReference>
<dbReference type="RefSeq" id="WP_015246637.1">
    <property type="nucleotide sequence ID" value="NC_019892.1"/>
</dbReference>